<gene>
    <name evidence="2" type="ORF">EKO24_001415</name>
</gene>
<proteinExistence type="predicted"/>
<dbReference type="InterPro" id="IPR036390">
    <property type="entry name" value="WH_DNA-bd_sf"/>
</dbReference>
<dbReference type="PANTHER" id="PTHR33221">
    <property type="entry name" value="WINGED HELIX-TURN-HELIX TRANSCRIPTIONAL REGULATOR, RRF2 FAMILY"/>
    <property type="match status" value="1"/>
</dbReference>
<protein>
    <submittedName>
        <fullName evidence="2">Rrf2 family transcriptional regulator</fullName>
    </submittedName>
</protein>
<dbReference type="Gene3D" id="1.10.10.10">
    <property type="entry name" value="Winged helix-like DNA-binding domain superfamily/Winged helix DNA-binding domain"/>
    <property type="match status" value="1"/>
</dbReference>
<dbReference type="EMBL" id="RYFG02000009">
    <property type="protein sequence ID" value="TRX02971.1"/>
    <property type="molecule type" value="Genomic_DNA"/>
</dbReference>
<keyword evidence="3" id="KW-1185">Reference proteome</keyword>
<dbReference type="PROSITE" id="PS51197">
    <property type="entry name" value="HTH_RRF2_2"/>
    <property type="match status" value="1"/>
</dbReference>
<dbReference type="PANTHER" id="PTHR33221:SF4">
    <property type="entry name" value="HTH-TYPE TRANSCRIPTIONAL REPRESSOR NSRR"/>
    <property type="match status" value="1"/>
</dbReference>
<evidence type="ECO:0000313" key="3">
    <source>
        <dbReference type="Proteomes" id="UP000733744"/>
    </source>
</evidence>
<dbReference type="InterPro" id="IPR036388">
    <property type="entry name" value="WH-like_DNA-bd_sf"/>
</dbReference>
<reference evidence="2 3" key="1">
    <citation type="journal article" date="2019" name="Antonie Van Leeuwenhoek">
        <title>Description of 'Ca. Methylobacter oryzae' KRF1, a novel species from the environmentally important Methylobacter clade 2.</title>
        <authorList>
            <person name="Khatri K."/>
            <person name="Mohite J.A."/>
            <person name="Pandit P.S."/>
            <person name="Bahulikar R."/>
            <person name="Rahalkar M.C."/>
        </authorList>
    </citation>
    <scope>NUCLEOTIDE SEQUENCE [LARGE SCALE GENOMIC DNA]</scope>
    <source>
        <strain evidence="2 3">KRF1</strain>
    </source>
</reference>
<keyword evidence="1" id="KW-0238">DNA-binding</keyword>
<sequence>MQLTSYTDYALRVLLYLAMFPEQQVKITEIADFFNISRNHLVKVVHQLGSKGFVKTTRGRGGGLSLQRTPETIRIGEVVRSMENHFNWLECFDPAQQNCRLLPTCGLKHLLAKAGDTYLQMLDAATLADVLSSSAPAGLARIETSAILAPGNAP</sequence>
<comment type="caution">
    <text evidence="2">The sequence shown here is derived from an EMBL/GenBank/DDBJ whole genome shotgun (WGS) entry which is preliminary data.</text>
</comment>
<organism evidence="2 3">
    <name type="scientific">Candidatus Methylobacter oryzae</name>
    <dbReference type="NCBI Taxonomy" id="2497749"/>
    <lineage>
        <taxon>Bacteria</taxon>
        <taxon>Pseudomonadati</taxon>
        <taxon>Pseudomonadota</taxon>
        <taxon>Gammaproteobacteria</taxon>
        <taxon>Methylococcales</taxon>
        <taxon>Methylococcaceae</taxon>
        <taxon>Methylobacter</taxon>
    </lineage>
</organism>
<dbReference type="NCBIfam" id="TIGR00738">
    <property type="entry name" value="rrf2_super"/>
    <property type="match status" value="1"/>
</dbReference>
<evidence type="ECO:0000313" key="2">
    <source>
        <dbReference type="EMBL" id="TRX02971.1"/>
    </source>
</evidence>
<accession>A0ABY3CGF3</accession>
<dbReference type="SUPFAM" id="SSF46785">
    <property type="entry name" value="Winged helix' DNA-binding domain"/>
    <property type="match status" value="1"/>
</dbReference>
<dbReference type="RefSeq" id="WP_127027362.1">
    <property type="nucleotide sequence ID" value="NZ_RYFG02000009.1"/>
</dbReference>
<dbReference type="Pfam" id="PF02082">
    <property type="entry name" value="Rrf2"/>
    <property type="match status" value="1"/>
</dbReference>
<dbReference type="Proteomes" id="UP000733744">
    <property type="component" value="Unassembled WGS sequence"/>
</dbReference>
<name>A0ABY3CGF3_9GAMM</name>
<dbReference type="InterPro" id="IPR000944">
    <property type="entry name" value="Tscrpt_reg_Rrf2"/>
</dbReference>
<evidence type="ECO:0000256" key="1">
    <source>
        <dbReference type="ARBA" id="ARBA00023125"/>
    </source>
</evidence>